<evidence type="ECO:0000256" key="3">
    <source>
        <dbReference type="ARBA" id="ARBA00022801"/>
    </source>
</evidence>
<name>A0A229S5V3_9PSEU</name>
<dbReference type="RefSeq" id="WP_093935453.1">
    <property type="nucleotide sequence ID" value="NZ_NMQT01000072.1"/>
</dbReference>
<dbReference type="PANTHER" id="PTHR11079:SF161">
    <property type="entry name" value="CMP_DCMP-TYPE DEAMINASE DOMAIN-CONTAINING PROTEIN"/>
    <property type="match status" value="1"/>
</dbReference>
<evidence type="ECO:0000313" key="6">
    <source>
        <dbReference type="EMBL" id="OXM53984.1"/>
    </source>
</evidence>
<evidence type="ECO:0000313" key="7">
    <source>
        <dbReference type="Proteomes" id="UP000215223"/>
    </source>
</evidence>
<dbReference type="AlphaFoldDB" id="A0A229S5V3"/>
<evidence type="ECO:0000256" key="1">
    <source>
        <dbReference type="ARBA" id="ARBA00006576"/>
    </source>
</evidence>
<dbReference type="SUPFAM" id="SSF53927">
    <property type="entry name" value="Cytidine deaminase-like"/>
    <property type="match status" value="1"/>
</dbReference>
<proteinExistence type="inferred from homology"/>
<dbReference type="Pfam" id="PF00383">
    <property type="entry name" value="dCMP_cyt_deam_1"/>
    <property type="match status" value="1"/>
</dbReference>
<sequence length="162" mass="17762">MTRADGGAEERDWLSESVRIAARNVEVGGGPFGALVVRDGEVVATGVNQVTSLLDPTAHAEVVAIRQACWKIKRFSLAGCVLVSSCEPCPMCLASALWSRLDKVVYAADRHDAAQAGFDDLAFYELFEKPRDTWTFPVSALRVPDASLPFEAWARQTDRIDY</sequence>
<evidence type="ECO:0000259" key="5">
    <source>
        <dbReference type="PROSITE" id="PS51747"/>
    </source>
</evidence>
<dbReference type="FunFam" id="3.40.140.10:FF:000011">
    <property type="entry name" value="tRNA-specific adenosine deaminase"/>
    <property type="match status" value="1"/>
</dbReference>
<dbReference type="PANTHER" id="PTHR11079">
    <property type="entry name" value="CYTOSINE DEAMINASE FAMILY MEMBER"/>
    <property type="match status" value="1"/>
</dbReference>
<gene>
    <name evidence="6" type="ORF">CFP71_20330</name>
</gene>
<keyword evidence="4" id="KW-0862">Zinc</keyword>
<keyword evidence="3" id="KW-0378">Hydrolase</keyword>
<dbReference type="GO" id="GO:0046872">
    <property type="term" value="F:metal ion binding"/>
    <property type="evidence" value="ECO:0007669"/>
    <property type="project" value="UniProtKB-KW"/>
</dbReference>
<feature type="domain" description="CMP/dCMP-type deaminase" evidence="5">
    <location>
        <begin position="8"/>
        <end position="121"/>
    </location>
</feature>
<dbReference type="PROSITE" id="PS51747">
    <property type="entry name" value="CYT_DCMP_DEAMINASES_2"/>
    <property type="match status" value="1"/>
</dbReference>
<dbReference type="GO" id="GO:0047974">
    <property type="term" value="F:guanosine deaminase activity"/>
    <property type="evidence" value="ECO:0007669"/>
    <property type="project" value="TreeGrafter"/>
</dbReference>
<evidence type="ECO:0000256" key="4">
    <source>
        <dbReference type="ARBA" id="ARBA00022833"/>
    </source>
</evidence>
<dbReference type="GO" id="GO:0006152">
    <property type="term" value="P:purine nucleoside catabolic process"/>
    <property type="evidence" value="ECO:0007669"/>
    <property type="project" value="TreeGrafter"/>
</dbReference>
<dbReference type="Gene3D" id="3.40.140.10">
    <property type="entry name" value="Cytidine Deaminase, domain 2"/>
    <property type="match status" value="1"/>
</dbReference>
<dbReference type="InterPro" id="IPR016193">
    <property type="entry name" value="Cytidine_deaminase-like"/>
</dbReference>
<accession>A0A229S5V3</accession>
<dbReference type="Proteomes" id="UP000215223">
    <property type="component" value="Unassembled WGS sequence"/>
</dbReference>
<protein>
    <submittedName>
        <fullName evidence="6">tRNA-specific adenosine deaminase</fullName>
    </submittedName>
</protein>
<organism evidence="6 7">
    <name type="scientific">Amycolatopsis thailandensis</name>
    <dbReference type="NCBI Taxonomy" id="589330"/>
    <lineage>
        <taxon>Bacteria</taxon>
        <taxon>Bacillati</taxon>
        <taxon>Actinomycetota</taxon>
        <taxon>Actinomycetes</taxon>
        <taxon>Pseudonocardiales</taxon>
        <taxon>Pseudonocardiaceae</taxon>
        <taxon>Amycolatopsis</taxon>
    </lineage>
</organism>
<evidence type="ECO:0000256" key="2">
    <source>
        <dbReference type="ARBA" id="ARBA00022723"/>
    </source>
</evidence>
<dbReference type="InterPro" id="IPR002125">
    <property type="entry name" value="CMP_dCMP_dom"/>
</dbReference>
<keyword evidence="7" id="KW-1185">Reference proteome</keyword>
<keyword evidence="2" id="KW-0479">Metal-binding</keyword>
<dbReference type="CDD" id="cd01285">
    <property type="entry name" value="nucleoside_deaminase"/>
    <property type="match status" value="1"/>
</dbReference>
<comment type="similarity">
    <text evidence="1">Belongs to the cytidine and deoxycytidylate deaminase family.</text>
</comment>
<dbReference type="OrthoDB" id="9802676at2"/>
<dbReference type="EMBL" id="NMQT01000072">
    <property type="protein sequence ID" value="OXM53984.1"/>
    <property type="molecule type" value="Genomic_DNA"/>
</dbReference>
<comment type="caution">
    <text evidence="6">The sequence shown here is derived from an EMBL/GenBank/DDBJ whole genome shotgun (WGS) entry which is preliminary data.</text>
</comment>
<reference evidence="6 7" key="1">
    <citation type="submission" date="2017-07" db="EMBL/GenBank/DDBJ databases">
        <title>Amycolatopsis thailandensis Genome sequencing and assembly.</title>
        <authorList>
            <person name="Kaur N."/>
            <person name="Mayilraj S."/>
        </authorList>
    </citation>
    <scope>NUCLEOTIDE SEQUENCE [LARGE SCALE GENOMIC DNA]</scope>
    <source>
        <strain evidence="6 7">JCM 16380</strain>
    </source>
</reference>